<evidence type="ECO:0000313" key="2">
    <source>
        <dbReference type="EMBL" id="OHU79775.1"/>
    </source>
</evidence>
<proteinExistence type="predicted"/>
<dbReference type="RefSeq" id="WP_070952068.1">
    <property type="nucleotide sequence ID" value="NZ_CP050145.1"/>
</dbReference>
<dbReference type="Proteomes" id="UP000179441">
    <property type="component" value="Unassembled WGS sequence"/>
</dbReference>
<accession>A0A1S1MCQ4</accession>
<feature type="region of interest" description="Disordered" evidence="1">
    <location>
        <begin position="78"/>
        <end position="98"/>
    </location>
</feature>
<keyword evidence="3" id="KW-1185">Reference proteome</keyword>
<protein>
    <submittedName>
        <fullName evidence="2">Uncharacterized protein</fullName>
    </submittedName>
</protein>
<name>A0A1S1MCQ4_MYCCH</name>
<gene>
    <name evidence="2" type="ORF">BKG84_16655</name>
</gene>
<dbReference type="EMBL" id="MLIS01000001">
    <property type="protein sequence ID" value="OHU79775.1"/>
    <property type="molecule type" value="Genomic_DNA"/>
</dbReference>
<reference evidence="2 3" key="1">
    <citation type="submission" date="2016-10" db="EMBL/GenBank/DDBJ databases">
        <title>Evaluation of Human, Veterinary and Environmental Mycobacterium chelonae Isolates by Core Genome Phylogenomic Analysis, Targeted Gene Comparison, and Anti-microbial Susceptibility Patterns: A Tale of Mistaken Identities.</title>
        <authorList>
            <person name="Fogelson S.B."/>
            <person name="Camus A.C."/>
            <person name="Lorenz W."/>
            <person name="Vasireddy R."/>
            <person name="Vasireddy S."/>
            <person name="Smith T."/>
            <person name="Brown-Elliott B.A."/>
            <person name="Wallace R.J.Jr."/>
            <person name="Hasan N.A."/>
            <person name="Reischl U."/>
            <person name="Sanchez S."/>
        </authorList>
    </citation>
    <scope>NUCLEOTIDE SEQUENCE [LARGE SCALE GENOMIC DNA]</scope>
    <source>
        <strain evidence="2 3">15518</strain>
    </source>
</reference>
<sequence length="98" mass="10724">MIVSLLIGVSCFLLLLAVLRARRRRTPEAVAPTPRTRTSTDDELRRQLLTRLARDMRAPTATAVRAVAALRDTAVSAPAPTTVPISHEDPDELSWAPL</sequence>
<dbReference type="AlphaFoldDB" id="A0A1S1MCQ4"/>
<organism evidence="2 3">
    <name type="scientific">Mycobacteroides chelonae</name>
    <name type="common">Mycobacterium chelonae</name>
    <dbReference type="NCBI Taxonomy" id="1774"/>
    <lineage>
        <taxon>Bacteria</taxon>
        <taxon>Bacillati</taxon>
        <taxon>Actinomycetota</taxon>
        <taxon>Actinomycetes</taxon>
        <taxon>Mycobacteriales</taxon>
        <taxon>Mycobacteriaceae</taxon>
        <taxon>Mycobacteroides</taxon>
    </lineage>
</organism>
<evidence type="ECO:0000313" key="3">
    <source>
        <dbReference type="Proteomes" id="UP000179441"/>
    </source>
</evidence>
<evidence type="ECO:0000256" key="1">
    <source>
        <dbReference type="SAM" id="MobiDB-lite"/>
    </source>
</evidence>
<comment type="caution">
    <text evidence="2">The sequence shown here is derived from an EMBL/GenBank/DDBJ whole genome shotgun (WGS) entry which is preliminary data.</text>
</comment>